<evidence type="ECO:0000256" key="10">
    <source>
        <dbReference type="ARBA" id="ARBA00023157"/>
    </source>
</evidence>
<keyword evidence="20" id="KW-1185">Reference proteome</keyword>
<evidence type="ECO:0000256" key="14">
    <source>
        <dbReference type="ARBA" id="ARBA00045077"/>
    </source>
</evidence>
<keyword evidence="11" id="KW-0119">Carbohydrate metabolism</keyword>
<evidence type="ECO:0000256" key="12">
    <source>
        <dbReference type="ARBA" id="ARBA00023326"/>
    </source>
</evidence>
<dbReference type="RefSeq" id="XP_016645671.1">
    <property type="nucleotide sequence ID" value="XM_016784555.1"/>
</dbReference>
<dbReference type="GO" id="GO:0004497">
    <property type="term" value="F:monooxygenase activity"/>
    <property type="evidence" value="ECO:0007669"/>
    <property type="project" value="UniProtKB-KW"/>
</dbReference>
<organism evidence="19 20">
    <name type="scientific">Pseudallescheria apiosperma</name>
    <name type="common">Scedosporium apiospermum</name>
    <dbReference type="NCBI Taxonomy" id="563466"/>
    <lineage>
        <taxon>Eukaryota</taxon>
        <taxon>Fungi</taxon>
        <taxon>Dikarya</taxon>
        <taxon>Ascomycota</taxon>
        <taxon>Pezizomycotina</taxon>
        <taxon>Sordariomycetes</taxon>
        <taxon>Hypocreomycetidae</taxon>
        <taxon>Microascales</taxon>
        <taxon>Microascaceae</taxon>
        <taxon>Scedosporium</taxon>
    </lineage>
</organism>
<feature type="domain" description="Auxiliary Activity family 9 catalytic" evidence="18">
    <location>
        <begin position="22"/>
        <end position="262"/>
    </location>
</feature>
<evidence type="ECO:0000256" key="1">
    <source>
        <dbReference type="ARBA" id="ARBA00001973"/>
    </source>
</evidence>
<evidence type="ECO:0000259" key="18">
    <source>
        <dbReference type="Pfam" id="PF03443"/>
    </source>
</evidence>
<evidence type="ECO:0000313" key="20">
    <source>
        <dbReference type="Proteomes" id="UP000028545"/>
    </source>
</evidence>
<evidence type="ECO:0000256" key="3">
    <source>
        <dbReference type="ARBA" id="ARBA00022525"/>
    </source>
</evidence>
<dbReference type="PANTHER" id="PTHR33353">
    <property type="entry name" value="PUTATIVE (AFU_ORTHOLOGUE AFUA_1G12560)-RELATED"/>
    <property type="match status" value="1"/>
</dbReference>
<feature type="signal peptide" evidence="17">
    <location>
        <begin position="1"/>
        <end position="21"/>
    </location>
</feature>
<dbReference type="OMA" id="YLAWQVG"/>
<dbReference type="PANTHER" id="PTHR33353:SF10">
    <property type="entry name" value="ENDO-BETA-1,4-GLUCANASE D"/>
    <property type="match status" value="1"/>
</dbReference>
<dbReference type="InterPro" id="IPR049892">
    <property type="entry name" value="AA9"/>
</dbReference>
<comment type="subcellular location">
    <subcellularLocation>
        <location evidence="2">Secreted</location>
    </subcellularLocation>
</comment>
<comment type="similarity">
    <text evidence="13">Belongs to the polysaccharide monooxygenase AA9 family.</text>
</comment>
<dbReference type="EC" id="1.14.99.56" evidence="15"/>
<evidence type="ECO:0000256" key="6">
    <source>
        <dbReference type="ARBA" id="ARBA00023001"/>
    </source>
</evidence>
<dbReference type="Gene3D" id="2.70.50.70">
    <property type="match status" value="1"/>
</dbReference>
<dbReference type="CDD" id="cd21175">
    <property type="entry name" value="LPMO_AA9"/>
    <property type="match status" value="1"/>
</dbReference>
<keyword evidence="5 17" id="KW-0732">Signal</keyword>
<keyword evidence="12" id="KW-0624">Polysaccharide degradation</keyword>
<reference evidence="19 20" key="1">
    <citation type="journal article" date="2014" name="Genome Announc.">
        <title>Draft genome sequence of the pathogenic fungus Scedosporium apiospermum.</title>
        <authorList>
            <person name="Vandeputte P."/>
            <person name="Ghamrawi S."/>
            <person name="Rechenmann M."/>
            <person name="Iltis A."/>
            <person name="Giraud S."/>
            <person name="Fleury M."/>
            <person name="Thornton C."/>
            <person name="Delhaes L."/>
            <person name="Meyer W."/>
            <person name="Papon N."/>
            <person name="Bouchara J.P."/>
        </authorList>
    </citation>
    <scope>NUCLEOTIDE SEQUENCE [LARGE SCALE GENOMIC DNA]</scope>
    <source>
        <strain evidence="19 20">IHEM 14462</strain>
    </source>
</reference>
<feature type="region of interest" description="Disordered" evidence="16">
    <location>
        <begin position="263"/>
        <end position="282"/>
    </location>
</feature>
<name>A0A084GEW0_PSEDA</name>
<evidence type="ECO:0000256" key="9">
    <source>
        <dbReference type="ARBA" id="ARBA00023033"/>
    </source>
</evidence>
<dbReference type="GO" id="GO:0005576">
    <property type="term" value="C:extracellular region"/>
    <property type="evidence" value="ECO:0007669"/>
    <property type="project" value="UniProtKB-SubCell"/>
</dbReference>
<evidence type="ECO:0000256" key="13">
    <source>
        <dbReference type="ARBA" id="ARBA00044502"/>
    </source>
</evidence>
<dbReference type="GeneID" id="27720309"/>
<dbReference type="OrthoDB" id="4849160at2759"/>
<evidence type="ECO:0000256" key="2">
    <source>
        <dbReference type="ARBA" id="ARBA00004613"/>
    </source>
</evidence>
<keyword evidence="10" id="KW-1015">Disulfide bond</keyword>
<evidence type="ECO:0000256" key="4">
    <source>
        <dbReference type="ARBA" id="ARBA00022723"/>
    </source>
</evidence>
<evidence type="ECO:0000256" key="11">
    <source>
        <dbReference type="ARBA" id="ARBA00023277"/>
    </source>
</evidence>
<dbReference type="AlphaFoldDB" id="A0A084GEW0"/>
<keyword evidence="6" id="KW-0136">Cellulose degradation</keyword>
<dbReference type="InterPro" id="IPR005103">
    <property type="entry name" value="AA9_LPMO"/>
</dbReference>
<comment type="caution">
    <text evidence="19">The sequence shown here is derived from an EMBL/GenBank/DDBJ whole genome shotgun (WGS) entry which is preliminary data.</text>
</comment>
<keyword evidence="9" id="KW-0503">Monooxygenase</keyword>
<keyword evidence="3" id="KW-0964">Secreted</keyword>
<gene>
    <name evidence="19" type="ORF">SAPIO_CDS1237</name>
</gene>
<evidence type="ECO:0000256" key="7">
    <source>
        <dbReference type="ARBA" id="ARBA00023002"/>
    </source>
</evidence>
<protein>
    <recommendedName>
        <fullName evidence="15">lytic cellulose monooxygenase (C4-dehydrogenating)</fullName>
        <ecNumber evidence="15">1.14.99.56</ecNumber>
    </recommendedName>
</protein>
<dbReference type="EMBL" id="JOWA01000055">
    <property type="protein sequence ID" value="KEZ45872.1"/>
    <property type="molecule type" value="Genomic_DNA"/>
</dbReference>
<dbReference type="GO" id="GO:0030245">
    <property type="term" value="P:cellulose catabolic process"/>
    <property type="evidence" value="ECO:0007669"/>
    <property type="project" value="UniProtKB-KW"/>
</dbReference>
<keyword evidence="7" id="KW-0560">Oxidoreductase</keyword>
<keyword evidence="8" id="KW-0186">Copper</keyword>
<dbReference type="HOGENOM" id="CLU_031730_1_1_1"/>
<accession>A0A084GEW0</accession>
<sequence>MVRVSQVATSLLLGFVTPVVCHGYLKSIQVNGQDYLAWQVDQDDFLSPPPVRYARKLKDNGSVPNFTTADITCGAGGNIPAEGTIELKAGDKVFAFPCWYMGFEFGYADVKWSSTMKWDQWGSSHSGPVMNYLAHCTNDDCKSFKGDKGNVWVKISQLGYNPSAQPPWASDLLREQGAKWNIVIPPTLAPGEYLLRHEILGLHVVDKRMAAQFYPSCTHIRVTEGGSSQLPEGVSLPGAYDPDDTAGILVPLWKVNQGQQEYIPPGGPVWSEAAPDPNRSGP</sequence>
<proteinExistence type="inferred from homology"/>
<evidence type="ECO:0000256" key="15">
    <source>
        <dbReference type="ARBA" id="ARBA00047174"/>
    </source>
</evidence>
<evidence type="ECO:0000256" key="8">
    <source>
        <dbReference type="ARBA" id="ARBA00023008"/>
    </source>
</evidence>
<dbReference type="GO" id="GO:0046872">
    <property type="term" value="F:metal ion binding"/>
    <property type="evidence" value="ECO:0007669"/>
    <property type="project" value="UniProtKB-KW"/>
</dbReference>
<dbReference type="Proteomes" id="UP000028545">
    <property type="component" value="Unassembled WGS sequence"/>
</dbReference>
<comment type="catalytic activity">
    <reaction evidence="14">
        <text>[(1-&gt;4)-beta-D-glucosyl]n+m + reduced acceptor + O2 = 4-dehydro-beta-D-glucosyl-[(1-&gt;4)-beta-D-glucosyl]n-1 + [(1-&gt;4)-beta-D-glucosyl]m + acceptor + H2O.</text>
        <dbReference type="EC" id="1.14.99.56"/>
    </reaction>
</comment>
<dbReference type="KEGG" id="sapo:SAPIO_CDS1237"/>
<evidence type="ECO:0000313" key="19">
    <source>
        <dbReference type="EMBL" id="KEZ45872.1"/>
    </source>
</evidence>
<comment type="cofactor">
    <cofactor evidence="1">
        <name>Cu(2+)</name>
        <dbReference type="ChEBI" id="CHEBI:29036"/>
    </cofactor>
</comment>
<keyword evidence="4" id="KW-0479">Metal-binding</keyword>
<evidence type="ECO:0000256" key="17">
    <source>
        <dbReference type="SAM" id="SignalP"/>
    </source>
</evidence>
<dbReference type="VEuPathDB" id="FungiDB:SAPIO_CDS1237"/>
<evidence type="ECO:0000256" key="5">
    <source>
        <dbReference type="ARBA" id="ARBA00022729"/>
    </source>
</evidence>
<dbReference type="Pfam" id="PF03443">
    <property type="entry name" value="AA9"/>
    <property type="match status" value="1"/>
</dbReference>
<feature type="chain" id="PRO_5001775773" description="lytic cellulose monooxygenase (C4-dehydrogenating)" evidence="17">
    <location>
        <begin position="22"/>
        <end position="282"/>
    </location>
</feature>
<evidence type="ECO:0000256" key="16">
    <source>
        <dbReference type="SAM" id="MobiDB-lite"/>
    </source>
</evidence>